<evidence type="ECO:0000313" key="4">
    <source>
        <dbReference type="Proteomes" id="UP001178148"/>
    </source>
</evidence>
<evidence type="ECO:0000256" key="1">
    <source>
        <dbReference type="SAM" id="MobiDB-lite"/>
    </source>
</evidence>
<feature type="compositionally biased region" description="Basic and acidic residues" evidence="1">
    <location>
        <begin position="366"/>
        <end position="417"/>
    </location>
</feature>
<protein>
    <submittedName>
        <fullName evidence="3">Uncharacterized protein</fullName>
    </submittedName>
</protein>
<name>A0AA90NXQ2_9GAMM</name>
<accession>A0AA90NXQ2</accession>
<feature type="compositionally biased region" description="Acidic residues" evidence="1">
    <location>
        <begin position="199"/>
        <end position="215"/>
    </location>
</feature>
<comment type="caution">
    <text evidence="3">The sequence shown here is derived from an EMBL/GenBank/DDBJ whole genome shotgun (WGS) entry which is preliminary data.</text>
</comment>
<proteinExistence type="predicted"/>
<keyword evidence="2" id="KW-0732">Signal</keyword>
<dbReference type="Proteomes" id="UP001178148">
    <property type="component" value="Unassembled WGS sequence"/>
</dbReference>
<feature type="compositionally biased region" description="Polar residues" evidence="1">
    <location>
        <begin position="418"/>
        <end position="473"/>
    </location>
</feature>
<evidence type="ECO:0000313" key="3">
    <source>
        <dbReference type="EMBL" id="MDP0588651.1"/>
    </source>
</evidence>
<gene>
    <name evidence="3" type="ORF">QS748_05420</name>
</gene>
<feature type="chain" id="PRO_5041655322" evidence="2">
    <location>
        <begin position="25"/>
        <end position="509"/>
    </location>
</feature>
<feature type="compositionally biased region" description="Basic residues" evidence="1">
    <location>
        <begin position="496"/>
        <end position="509"/>
    </location>
</feature>
<feature type="region of interest" description="Disordered" evidence="1">
    <location>
        <begin position="199"/>
        <end position="509"/>
    </location>
</feature>
<dbReference type="EMBL" id="JASXSV010000006">
    <property type="protein sequence ID" value="MDP0588651.1"/>
    <property type="molecule type" value="Genomic_DNA"/>
</dbReference>
<organism evidence="3 4">
    <name type="scientific">Candidatus Endonucleibacter bathymodioli</name>
    <dbReference type="NCBI Taxonomy" id="539814"/>
    <lineage>
        <taxon>Bacteria</taxon>
        <taxon>Pseudomonadati</taxon>
        <taxon>Pseudomonadota</taxon>
        <taxon>Gammaproteobacteria</taxon>
        <taxon>Oceanospirillales</taxon>
        <taxon>Endozoicomonadaceae</taxon>
        <taxon>Candidatus Endonucleibacter</taxon>
    </lineage>
</organism>
<reference evidence="3 4" key="1">
    <citation type="journal article" date="2023" name="bioRxiv">
        <title>An intranuclear bacterial parasite of deep-sea mussels expresses apoptosis inhibitors acquired from its host.</title>
        <authorList>
            <person name="Gonzalez Porras M.A."/>
            <person name="Assie A."/>
            <person name="Tietjen M."/>
            <person name="Violette M."/>
            <person name="Kleiner M."/>
            <person name="Gruber-Vodicka H."/>
            <person name="Dubilier N."/>
            <person name="Leisch N."/>
        </authorList>
    </citation>
    <scope>NUCLEOTIDE SEQUENCE [LARGE SCALE GENOMIC DNA]</scope>
    <source>
        <strain evidence="3">IAP13</strain>
    </source>
</reference>
<sequence length="509" mass="56354">MRSRACVFTIFVLCMMFFNNICIAGPVEPQAEKSQNEGEQIPMRYIGSTFSGNKVLRVVLQEEGRESCVDSDDSLKLIDFNLEDIERSLNGIMSSSTHKNKISAYEIQALLSFNGYLVFYVSDSEKQTGTEKHFCVRATFSVDDEGNFSVGGTRVVLESGTVDKEGRVWSSFMDGREKISLLHNQPQLLPDEISVLCDDEDDEDEDEDEDEGDEDTSYKVEIKEILAAETNQDRPRAEAQKEDQKEARKVKGQSGGDRYCGWRSGAISPIEDVMSPVSSANELEEDLSDDSSHGSVGESSIPGKDGESSIPGKDGESSIPGKDREASIPGNDGISLILKNDGRSSSLRNDEKSSSLRNDEESSSLRNDEKSSSLRNDKKSSSLRNDEKSSSLRNDEKSSSLRNDEKSSSLRNDEKSSSLRNDVISSILKNDGRSSNQRNDGRSPNQRNDGRYSNQRNDGISSILKNPGRSSILKNDGRSRSPIMSNDEESSGLKNTRGKRTLSKKHHML</sequence>
<dbReference type="AlphaFoldDB" id="A0AA90NXQ2"/>
<feature type="compositionally biased region" description="Basic and acidic residues" evidence="1">
    <location>
        <begin position="348"/>
        <end position="360"/>
    </location>
</feature>
<evidence type="ECO:0000256" key="2">
    <source>
        <dbReference type="SAM" id="SignalP"/>
    </source>
</evidence>
<feature type="signal peptide" evidence="2">
    <location>
        <begin position="1"/>
        <end position="24"/>
    </location>
</feature>
<feature type="compositionally biased region" description="Basic and acidic residues" evidence="1">
    <location>
        <begin position="216"/>
        <end position="249"/>
    </location>
</feature>
<keyword evidence="4" id="KW-1185">Reference proteome</keyword>
<feature type="compositionally biased region" description="Basic and acidic residues" evidence="1">
    <location>
        <begin position="313"/>
        <end position="326"/>
    </location>
</feature>